<keyword evidence="4" id="KW-0732">Signal</keyword>
<evidence type="ECO:0000256" key="2">
    <source>
        <dbReference type="ARBA" id="ARBA00009023"/>
    </source>
</evidence>
<dbReference type="Proteomes" id="UP000339690">
    <property type="component" value="Chromosome"/>
</dbReference>
<feature type="region of interest" description="Disordered" evidence="5">
    <location>
        <begin position="27"/>
        <end position="58"/>
    </location>
</feature>
<gene>
    <name evidence="6" type="ORF">GI584_05870</name>
</gene>
<comment type="similarity">
    <text evidence="2">Belongs to the bacterial solute-binding protein 7 family.</text>
</comment>
<keyword evidence="7" id="KW-1185">Reference proteome</keyword>
<evidence type="ECO:0000256" key="5">
    <source>
        <dbReference type="SAM" id="MobiDB-lite"/>
    </source>
</evidence>
<feature type="compositionally biased region" description="Acidic residues" evidence="5">
    <location>
        <begin position="40"/>
        <end position="57"/>
    </location>
</feature>
<dbReference type="PANTHER" id="PTHR33376">
    <property type="match status" value="1"/>
</dbReference>
<dbReference type="NCBIfam" id="TIGR00787">
    <property type="entry name" value="dctP"/>
    <property type="match status" value="1"/>
</dbReference>
<dbReference type="NCBIfam" id="NF037995">
    <property type="entry name" value="TRAP_S1"/>
    <property type="match status" value="1"/>
</dbReference>
<dbReference type="Pfam" id="PF03480">
    <property type="entry name" value="DctP"/>
    <property type="match status" value="1"/>
</dbReference>
<dbReference type="SUPFAM" id="SSF53850">
    <property type="entry name" value="Periplasmic binding protein-like II"/>
    <property type="match status" value="1"/>
</dbReference>
<keyword evidence="3" id="KW-0813">Transport</keyword>
<dbReference type="GO" id="GO:0030288">
    <property type="term" value="C:outer membrane-bounded periplasmic space"/>
    <property type="evidence" value="ECO:0007669"/>
    <property type="project" value="InterPro"/>
</dbReference>
<dbReference type="PANTHER" id="PTHR33376:SF4">
    <property type="entry name" value="SIALIC ACID-BINDING PERIPLASMIC PROTEIN SIAP"/>
    <property type="match status" value="1"/>
</dbReference>
<dbReference type="GO" id="GO:0055085">
    <property type="term" value="P:transmembrane transport"/>
    <property type="evidence" value="ECO:0007669"/>
    <property type="project" value="InterPro"/>
</dbReference>
<reference evidence="6 7" key="1">
    <citation type="submission" date="2019-11" db="EMBL/GenBank/DDBJ databases">
        <title>Gracilibacillus salitolerans sp. nov., a moderate halophile isolated from a saline soil in northwest China.</title>
        <authorList>
            <person name="Gan L."/>
        </authorList>
    </citation>
    <scope>NUCLEOTIDE SEQUENCE [LARGE SCALE GENOMIC DNA]</scope>
    <source>
        <strain evidence="6 7">SCU50</strain>
    </source>
</reference>
<organism evidence="6 7">
    <name type="scientific">Gracilibacillus salitolerans</name>
    <dbReference type="NCBI Taxonomy" id="2663022"/>
    <lineage>
        <taxon>Bacteria</taxon>
        <taxon>Bacillati</taxon>
        <taxon>Bacillota</taxon>
        <taxon>Bacilli</taxon>
        <taxon>Bacillales</taxon>
        <taxon>Bacillaceae</taxon>
        <taxon>Gracilibacillus</taxon>
    </lineage>
</organism>
<dbReference type="RefSeq" id="WP_100361580.1">
    <property type="nucleotide sequence ID" value="NZ_CP045915.1"/>
</dbReference>
<evidence type="ECO:0000256" key="1">
    <source>
        <dbReference type="ARBA" id="ARBA00004196"/>
    </source>
</evidence>
<evidence type="ECO:0000256" key="4">
    <source>
        <dbReference type="ARBA" id="ARBA00022729"/>
    </source>
</evidence>
<feature type="compositionally biased region" description="Low complexity" evidence="5">
    <location>
        <begin position="27"/>
        <end position="39"/>
    </location>
</feature>
<dbReference type="InterPro" id="IPR038404">
    <property type="entry name" value="TRAP_DctP_sf"/>
</dbReference>
<name>A0A5Q2TFK2_9BACI</name>
<sequence>MLKTKKLFLLLVLLLAFNIVLIGCNSETSSNSESGNDTEGNNDGDSNEIEEEAEEEKTFELNFSTASVPNDAHTEGLNVLKESIEEKTDGQIKVNIHHSGSLYTQENEADALIRGNLEMAYTGAEWLAEELPFLSMFTAAYLYKDYDHMTSVLNGEIGEDIFDQVAEELGIRPLGAFYLGTRQINYRDVGKEIRTPEDMKGLTLRMPGSPTWLFVGEAMGANPTPVDFSELYMALNTGTVDAQDNPLPTVKSASFYEVTDYVSLTNHIIASVWPTINEDVWQEMGEELQEKILEAVEEAREFVDQTNLDTEKEVIDFLEAEGIEIIEPDVEAFSEHVQQQYLDSEDMSSTWDMDLYNRIKEMAE</sequence>
<evidence type="ECO:0000256" key="3">
    <source>
        <dbReference type="ARBA" id="ARBA00022448"/>
    </source>
</evidence>
<accession>A0A5Q2TFK2</accession>
<protein>
    <submittedName>
        <fullName evidence="6">DctP family TRAP transporter solute-binding subunit</fullName>
    </submittedName>
</protein>
<comment type="subcellular location">
    <subcellularLocation>
        <location evidence="1">Cell envelope</location>
    </subcellularLocation>
</comment>
<dbReference type="EMBL" id="CP045915">
    <property type="protein sequence ID" value="QGH33569.1"/>
    <property type="molecule type" value="Genomic_DNA"/>
</dbReference>
<evidence type="ECO:0000313" key="7">
    <source>
        <dbReference type="Proteomes" id="UP000339690"/>
    </source>
</evidence>
<dbReference type="Gene3D" id="3.40.190.170">
    <property type="entry name" value="Bacterial extracellular solute-binding protein, family 7"/>
    <property type="match status" value="1"/>
</dbReference>
<dbReference type="CDD" id="cd13672">
    <property type="entry name" value="PBP2_TRAP_Siap"/>
    <property type="match status" value="1"/>
</dbReference>
<dbReference type="PROSITE" id="PS51257">
    <property type="entry name" value="PROKAR_LIPOPROTEIN"/>
    <property type="match status" value="1"/>
</dbReference>
<dbReference type="AlphaFoldDB" id="A0A5Q2TFK2"/>
<dbReference type="InterPro" id="IPR004682">
    <property type="entry name" value="TRAP_DctP"/>
</dbReference>
<proteinExistence type="inferred from homology"/>
<evidence type="ECO:0000313" key="6">
    <source>
        <dbReference type="EMBL" id="QGH33569.1"/>
    </source>
</evidence>
<dbReference type="KEGG" id="grc:GI584_05870"/>
<dbReference type="InterPro" id="IPR018389">
    <property type="entry name" value="DctP_fam"/>
</dbReference>